<feature type="compositionally biased region" description="Basic residues" evidence="1">
    <location>
        <begin position="38"/>
        <end position="48"/>
    </location>
</feature>
<reference evidence="3" key="1">
    <citation type="submission" date="2025-08" db="UniProtKB">
        <authorList>
            <consortium name="RefSeq"/>
        </authorList>
    </citation>
    <scope>IDENTIFICATION</scope>
    <source>
        <strain evidence="3">15085-1641.00</strain>
        <tissue evidence="3">Whole body</tissue>
    </source>
</reference>
<dbReference type="Proteomes" id="UP000504633">
    <property type="component" value="Unplaced"/>
</dbReference>
<feature type="compositionally biased region" description="Acidic residues" evidence="1">
    <location>
        <begin position="56"/>
        <end position="73"/>
    </location>
</feature>
<feature type="non-terminal residue" evidence="3">
    <location>
        <position position="1"/>
    </location>
</feature>
<name>A0A6J2SP09_DROHY</name>
<keyword evidence="2" id="KW-1185">Reference proteome</keyword>
<evidence type="ECO:0000313" key="3">
    <source>
        <dbReference type="RefSeq" id="XP_030079433.1"/>
    </source>
</evidence>
<gene>
    <name evidence="3" type="primary">LOC115482974</name>
</gene>
<dbReference type="GeneID" id="115482974"/>
<evidence type="ECO:0000256" key="1">
    <source>
        <dbReference type="SAM" id="MobiDB-lite"/>
    </source>
</evidence>
<organism evidence="2 3">
    <name type="scientific">Drosophila hydei</name>
    <name type="common">Fruit fly</name>
    <dbReference type="NCBI Taxonomy" id="7224"/>
    <lineage>
        <taxon>Eukaryota</taxon>
        <taxon>Metazoa</taxon>
        <taxon>Ecdysozoa</taxon>
        <taxon>Arthropoda</taxon>
        <taxon>Hexapoda</taxon>
        <taxon>Insecta</taxon>
        <taxon>Pterygota</taxon>
        <taxon>Neoptera</taxon>
        <taxon>Endopterygota</taxon>
        <taxon>Diptera</taxon>
        <taxon>Brachycera</taxon>
        <taxon>Muscomorpha</taxon>
        <taxon>Ephydroidea</taxon>
        <taxon>Drosophilidae</taxon>
        <taxon>Drosophila</taxon>
    </lineage>
</organism>
<feature type="region of interest" description="Disordered" evidence="1">
    <location>
        <begin position="1"/>
        <end position="86"/>
    </location>
</feature>
<proteinExistence type="predicted"/>
<dbReference type="AlphaFoldDB" id="A0A6J2SP09"/>
<accession>A0A6J2SP09</accession>
<dbReference type="KEGG" id="dhe:115482974"/>
<dbReference type="RefSeq" id="XP_030079433.1">
    <property type="nucleotide sequence ID" value="XM_030223573.1"/>
</dbReference>
<dbReference type="OrthoDB" id="8033802at2759"/>
<evidence type="ECO:0000313" key="2">
    <source>
        <dbReference type="Proteomes" id="UP000504633"/>
    </source>
</evidence>
<protein>
    <submittedName>
        <fullName evidence="3">Uncharacterized protein LOC115482974</fullName>
    </submittedName>
</protein>
<sequence length="120" mass="13547">QQGSSDTTNTNTNNSLCNQAAFHAVSADEEQQPEEHHRQRQQHQHQHQHQQQLLRDEEEEAIINDSDDVDGSSESDALHQDTSSCEVSSMTMTVWSAIGQRLNALVCHCCERKLPEPENV</sequence>